<evidence type="ECO:0000256" key="1">
    <source>
        <dbReference type="ARBA" id="ARBA00022475"/>
    </source>
</evidence>
<dbReference type="EMBL" id="UOEQ01000274">
    <property type="protein sequence ID" value="VAW20446.1"/>
    <property type="molecule type" value="Genomic_DNA"/>
</dbReference>
<keyword evidence="1" id="KW-1003">Cell membrane</keyword>
<keyword evidence="2 6" id="KW-0812">Transmembrane</keyword>
<protein>
    <recommendedName>
        <fullName evidence="7">Lipopolysaccharide assembly protein A domain-containing protein</fullName>
    </recommendedName>
</protein>
<sequence length="115" mass="13257">MVKKRLVAWLVLIPFCILLVLFTLANRQTVIVQFDPFVSDPAILPALEVPMFVVIYFMLILGVVLGGMATWFAQSGQRRQKRQWRSKAKQLQNQQELQKQSSEQNSQLNQQQAIL</sequence>
<dbReference type="Pfam" id="PF06305">
    <property type="entry name" value="LapA_dom"/>
    <property type="match status" value="1"/>
</dbReference>
<organism evidence="8">
    <name type="scientific">hydrothermal vent metagenome</name>
    <dbReference type="NCBI Taxonomy" id="652676"/>
    <lineage>
        <taxon>unclassified sequences</taxon>
        <taxon>metagenomes</taxon>
        <taxon>ecological metagenomes</taxon>
    </lineage>
</organism>
<accession>A0A3B0ULH4</accession>
<reference evidence="8" key="1">
    <citation type="submission" date="2018-06" db="EMBL/GenBank/DDBJ databases">
        <authorList>
            <person name="Zhirakovskaya E."/>
        </authorList>
    </citation>
    <scope>NUCLEOTIDE SEQUENCE</scope>
</reference>
<evidence type="ECO:0000256" key="5">
    <source>
        <dbReference type="SAM" id="MobiDB-lite"/>
    </source>
</evidence>
<feature type="transmembrane region" description="Helical" evidence="6">
    <location>
        <begin position="51"/>
        <end position="73"/>
    </location>
</feature>
<evidence type="ECO:0000256" key="4">
    <source>
        <dbReference type="ARBA" id="ARBA00023136"/>
    </source>
</evidence>
<feature type="region of interest" description="Disordered" evidence="5">
    <location>
        <begin position="90"/>
        <end position="115"/>
    </location>
</feature>
<evidence type="ECO:0000259" key="7">
    <source>
        <dbReference type="Pfam" id="PF06305"/>
    </source>
</evidence>
<proteinExistence type="predicted"/>
<keyword evidence="3 6" id="KW-1133">Transmembrane helix</keyword>
<feature type="domain" description="Lipopolysaccharide assembly protein A" evidence="7">
    <location>
        <begin position="47"/>
        <end position="95"/>
    </location>
</feature>
<dbReference type="GO" id="GO:0005886">
    <property type="term" value="C:plasma membrane"/>
    <property type="evidence" value="ECO:0007669"/>
    <property type="project" value="InterPro"/>
</dbReference>
<gene>
    <name evidence="8" type="ORF">MNBD_ALPHA11-646</name>
</gene>
<dbReference type="InterPro" id="IPR010445">
    <property type="entry name" value="LapA_dom"/>
</dbReference>
<evidence type="ECO:0000256" key="6">
    <source>
        <dbReference type="SAM" id="Phobius"/>
    </source>
</evidence>
<name>A0A3B0ULH4_9ZZZZ</name>
<evidence type="ECO:0000256" key="2">
    <source>
        <dbReference type="ARBA" id="ARBA00022692"/>
    </source>
</evidence>
<keyword evidence="4 6" id="KW-0472">Membrane</keyword>
<evidence type="ECO:0000256" key="3">
    <source>
        <dbReference type="ARBA" id="ARBA00022989"/>
    </source>
</evidence>
<evidence type="ECO:0000313" key="8">
    <source>
        <dbReference type="EMBL" id="VAW20446.1"/>
    </source>
</evidence>
<dbReference type="AlphaFoldDB" id="A0A3B0ULH4"/>